<comment type="caution">
    <text evidence="7">The sequence shown here is derived from an EMBL/GenBank/DDBJ whole genome shotgun (WGS) entry which is preliminary data.</text>
</comment>
<dbReference type="SUPFAM" id="SSF52540">
    <property type="entry name" value="P-loop containing nucleoside triphosphate hydrolases"/>
    <property type="match status" value="2"/>
</dbReference>
<dbReference type="CDD" id="cd03221">
    <property type="entry name" value="ABCF_EF-3"/>
    <property type="match status" value="2"/>
</dbReference>
<dbReference type="PROSITE" id="PS50893">
    <property type="entry name" value="ABC_TRANSPORTER_2"/>
    <property type="match status" value="2"/>
</dbReference>
<feature type="domain" description="ABC transporter" evidence="6">
    <location>
        <begin position="4"/>
        <end position="245"/>
    </location>
</feature>
<dbReference type="InterPro" id="IPR032781">
    <property type="entry name" value="ABC_tran_Xtn"/>
</dbReference>
<sequence>MSILSINQLTLRIAGRTLLDHASLQLDPGRKIGLIGRNGAGKSTLLAAIAGDISPDGGDITLAARTRLGRVRQHLPEGKGALIDIVLASDTERETLMAQVAVEDDPIRLADAHERLLAIQAHAAPARAATILAGLGFDAAAQQRPIDAFSGGWQMRVALACALFLDPDLLLLDEPSNHLDIEATMWLEGWLKSFRGAAIIVSHDRELLDHVVDGIAHLEQRKLSLTPGGYAQFVRIRMEQTLQHNREVARVEAQKAQMQAFVDRFRAKATKARQAQSRLKALERLPAMEAIIEPGATSFTFPDPGVLPPPLLTMTGASTGYEGRTVLRDLSFRLDATDRIALLGQNGQGKSTFIKLIAGVLAPFDGTFFRAPKLRVGYYAQHQSDDLIAEETAVQHLLRTAPKMTQEQARAQLARFGLDAHRAETEVRNLSGGERARLLLSLTTHDAPHVLLLDEPTNHLDIDAREALVRALNGFEGAVILISHDTWLVEAVTDLYWLVESGHVTYFDGTLDDYRARRQTASGAGQGGNAAQILGHQDRKEGRKDRAATRQQQAPLRKRLQEIEKSLSQCSKKADAYRQTMSDPVFYEKSTSAEITRVNKSAAENEAAIARLEEEWLSLSEKIEQNIL</sequence>
<proteinExistence type="predicted"/>
<keyword evidence="7" id="KW-0808">Transferase</keyword>
<dbReference type="Gene3D" id="1.10.287.380">
    <property type="entry name" value="Valyl-tRNA synthetase, C-terminal domain"/>
    <property type="match status" value="1"/>
</dbReference>
<keyword evidence="8" id="KW-1185">Reference proteome</keyword>
<evidence type="ECO:0000256" key="1">
    <source>
        <dbReference type="ARBA" id="ARBA00022737"/>
    </source>
</evidence>
<evidence type="ECO:0000313" key="8">
    <source>
        <dbReference type="Proteomes" id="UP001312908"/>
    </source>
</evidence>
<dbReference type="GO" id="GO:0016740">
    <property type="term" value="F:transferase activity"/>
    <property type="evidence" value="ECO:0007669"/>
    <property type="project" value="UniProtKB-KW"/>
</dbReference>
<organism evidence="7 8">
    <name type="scientific">Sorlinia euscelidii</name>
    <dbReference type="NCBI Taxonomy" id="3081148"/>
    <lineage>
        <taxon>Bacteria</taxon>
        <taxon>Pseudomonadati</taxon>
        <taxon>Pseudomonadota</taxon>
        <taxon>Alphaproteobacteria</taxon>
        <taxon>Acetobacterales</taxon>
        <taxon>Acetobacteraceae</taxon>
        <taxon>Sorlinia</taxon>
    </lineage>
</organism>
<keyword evidence="4" id="KW-0175">Coiled coil</keyword>
<evidence type="ECO:0000256" key="3">
    <source>
        <dbReference type="ARBA" id="ARBA00022840"/>
    </source>
</evidence>
<feature type="domain" description="ABC transporter" evidence="6">
    <location>
        <begin position="312"/>
        <end position="526"/>
    </location>
</feature>
<dbReference type="InterPro" id="IPR017871">
    <property type="entry name" value="ABC_transporter-like_CS"/>
</dbReference>
<protein>
    <submittedName>
        <fullName evidence="7">Glycosyl transferase family 1</fullName>
    </submittedName>
</protein>
<dbReference type="EMBL" id="JAWJZY010000003">
    <property type="protein sequence ID" value="MEE8659210.1"/>
    <property type="molecule type" value="Genomic_DNA"/>
</dbReference>
<dbReference type="Pfam" id="PF00005">
    <property type="entry name" value="ABC_tran"/>
    <property type="match status" value="2"/>
</dbReference>
<dbReference type="Proteomes" id="UP001312908">
    <property type="component" value="Unassembled WGS sequence"/>
</dbReference>
<feature type="compositionally biased region" description="Basic and acidic residues" evidence="5">
    <location>
        <begin position="536"/>
        <end position="548"/>
    </location>
</feature>
<reference evidence="7 8" key="1">
    <citation type="submission" date="2023-10" db="EMBL/GenBank/DDBJ databases">
        <title>Sorlinia euscelidii gen. nov., sp. nov., an acetic acid bacteria isolated from the gut of Euscelidius variegatus emitter.</title>
        <authorList>
            <person name="Michoud G."/>
            <person name="Marasco R."/>
            <person name="Seferji K."/>
            <person name="Gonella E."/>
            <person name="Garuglieri E."/>
            <person name="Alma A."/>
            <person name="Mapelli F."/>
            <person name="Borin S."/>
            <person name="Daffonchio D."/>
            <person name="Crotti E."/>
        </authorList>
    </citation>
    <scope>NUCLEOTIDE SEQUENCE [LARGE SCALE GENOMIC DNA]</scope>
    <source>
        <strain evidence="7 8">EV16P</strain>
    </source>
</reference>
<accession>A0ABU7U304</accession>
<evidence type="ECO:0000259" key="6">
    <source>
        <dbReference type="PROSITE" id="PS50893"/>
    </source>
</evidence>
<keyword evidence="3" id="KW-0067">ATP-binding</keyword>
<evidence type="ECO:0000313" key="7">
    <source>
        <dbReference type="EMBL" id="MEE8659210.1"/>
    </source>
</evidence>
<dbReference type="InterPro" id="IPR003593">
    <property type="entry name" value="AAA+_ATPase"/>
</dbReference>
<dbReference type="Gene3D" id="3.40.50.300">
    <property type="entry name" value="P-loop containing nucleotide triphosphate hydrolases"/>
    <property type="match status" value="2"/>
</dbReference>
<dbReference type="PANTHER" id="PTHR19211">
    <property type="entry name" value="ATP-BINDING TRANSPORT PROTEIN-RELATED"/>
    <property type="match status" value="1"/>
</dbReference>
<dbReference type="InterPro" id="IPR027417">
    <property type="entry name" value="P-loop_NTPase"/>
</dbReference>
<evidence type="ECO:0000256" key="5">
    <source>
        <dbReference type="SAM" id="MobiDB-lite"/>
    </source>
</evidence>
<dbReference type="PROSITE" id="PS00211">
    <property type="entry name" value="ABC_TRANSPORTER_1"/>
    <property type="match status" value="2"/>
</dbReference>
<dbReference type="PANTHER" id="PTHR19211:SF14">
    <property type="entry name" value="ATP-BINDING CASSETTE SUB-FAMILY F MEMBER 1"/>
    <property type="match status" value="1"/>
</dbReference>
<keyword evidence="2" id="KW-0547">Nucleotide-binding</keyword>
<dbReference type="SMART" id="SM00382">
    <property type="entry name" value="AAA"/>
    <property type="match status" value="2"/>
</dbReference>
<feature type="region of interest" description="Disordered" evidence="5">
    <location>
        <begin position="520"/>
        <end position="552"/>
    </location>
</feature>
<dbReference type="RefSeq" id="WP_394820048.1">
    <property type="nucleotide sequence ID" value="NZ_JAWJZY010000003.1"/>
</dbReference>
<gene>
    <name evidence="7" type="ORF">DOFOFD_09315</name>
</gene>
<evidence type="ECO:0000256" key="4">
    <source>
        <dbReference type="SAM" id="Coils"/>
    </source>
</evidence>
<dbReference type="Pfam" id="PF12848">
    <property type="entry name" value="ABC_tran_Xtn"/>
    <property type="match status" value="1"/>
</dbReference>
<evidence type="ECO:0000256" key="2">
    <source>
        <dbReference type="ARBA" id="ARBA00022741"/>
    </source>
</evidence>
<keyword evidence="1" id="KW-0677">Repeat</keyword>
<name>A0ABU7U304_9PROT</name>
<dbReference type="InterPro" id="IPR037118">
    <property type="entry name" value="Val-tRNA_synth_C_sf"/>
</dbReference>
<feature type="coiled-coil region" evidence="4">
    <location>
        <begin position="560"/>
        <end position="615"/>
    </location>
</feature>
<dbReference type="InterPro" id="IPR050611">
    <property type="entry name" value="ABCF"/>
</dbReference>
<dbReference type="InterPro" id="IPR003439">
    <property type="entry name" value="ABC_transporter-like_ATP-bd"/>
</dbReference>